<gene>
    <name evidence="1" type="ORF">LCGC14_1556420</name>
</gene>
<comment type="caution">
    <text evidence="1">The sequence shown here is derived from an EMBL/GenBank/DDBJ whole genome shotgun (WGS) entry which is preliminary data.</text>
</comment>
<evidence type="ECO:0008006" key="2">
    <source>
        <dbReference type="Google" id="ProtNLM"/>
    </source>
</evidence>
<reference evidence="1" key="1">
    <citation type="journal article" date="2015" name="Nature">
        <title>Complex archaea that bridge the gap between prokaryotes and eukaryotes.</title>
        <authorList>
            <person name="Spang A."/>
            <person name="Saw J.H."/>
            <person name="Jorgensen S.L."/>
            <person name="Zaremba-Niedzwiedzka K."/>
            <person name="Martijn J."/>
            <person name="Lind A.E."/>
            <person name="van Eijk R."/>
            <person name="Schleper C."/>
            <person name="Guy L."/>
            <person name="Ettema T.J."/>
        </authorList>
    </citation>
    <scope>NUCLEOTIDE SEQUENCE</scope>
</reference>
<name>A0A0F9L527_9ZZZZ</name>
<evidence type="ECO:0000313" key="1">
    <source>
        <dbReference type="EMBL" id="KKM50047.1"/>
    </source>
</evidence>
<dbReference type="AlphaFoldDB" id="A0A0F9L527"/>
<sequence>MREKTFKNSPKGRSELPSRAGEYILLGKFGNEVYKGRTDNFRRKIKEHHYDKSKIFSYIKIKYGKEYNNDN</sequence>
<organism evidence="1">
    <name type="scientific">marine sediment metagenome</name>
    <dbReference type="NCBI Taxonomy" id="412755"/>
    <lineage>
        <taxon>unclassified sequences</taxon>
        <taxon>metagenomes</taxon>
        <taxon>ecological metagenomes</taxon>
    </lineage>
</organism>
<proteinExistence type="predicted"/>
<accession>A0A0F9L527</accession>
<protein>
    <recommendedName>
        <fullName evidence="2">GIY-YIG domain-containing protein</fullName>
    </recommendedName>
</protein>
<dbReference type="EMBL" id="LAZR01011969">
    <property type="protein sequence ID" value="KKM50047.1"/>
    <property type="molecule type" value="Genomic_DNA"/>
</dbReference>